<proteinExistence type="predicted"/>
<evidence type="ECO:0000313" key="1">
    <source>
        <dbReference type="EMBL" id="TGZ79872.1"/>
    </source>
</evidence>
<name>A0A4S2MTN6_9PEZI</name>
<accession>A0A4S2MTN6</accession>
<dbReference type="InParanoid" id="A0A4S2MTN6"/>
<gene>
    <name evidence="1" type="ORF">EX30DRAFT_372641</name>
</gene>
<dbReference type="Proteomes" id="UP000298138">
    <property type="component" value="Unassembled WGS sequence"/>
</dbReference>
<keyword evidence="2" id="KW-1185">Reference proteome</keyword>
<dbReference type="AlphaFoldDB" id="A0A4S2MTN6"/>
<evidence type="ECO:0000313" key="2">
    <source>
        <dbReference type="Proteomes" id="UP000298138"/>
    </source>
</evidence>
<organism evidence="1 2">
    <name type="scientific">Ascodesmis nigricans</name>
    <dbReference type="NCBI Taxonomy" id="341454"/>
    <lineage>
        <taxon>Eukaryota</taxon>
        <taxon>Fungi</taxon>
        <taxon>Dikarya</taxon>
        <taxon>Ascomycota</taxon>
        <taxon>Pezizomycotina</taxon>
        <taxon>Pezizomycetes</taxon>
        <taxon>Pezizales</taxon>
        <taxon>Ascodesmidaceae</taxon>
        <taxon>Ascodesmis</taxon>
    </lineage>
</organism>
<reference evidence="1 2" key="1">
    <citation type="submission" date="2019-04" db="EMBL/GenBank/DDBJ databases">
        <title>Comparative genomics and transcriptomics to analyze fruiting body development in filamentous ascomycetes.</title>
        <authorList>
            <consortium name="DOE Joint Genome Institute"/>
            <person name="Lutkenhaus R."/>
            <person name="Traeger S."/>
            <person name="Breuer J."/>
            <person name="Kuo A."/>
            <person name="Lipzen A."/>
            <person name="Pangilinan J."/>
            <person name="Dilworth D."/>
            <person name="Sandor L."/>
            <person name="Poggeler S."/>
            <person name="Barry K."/>
            <person name="Grigoriev I.V."/>
            <person name="Nowrousian M."/>
        </authorList>
    </citation>
    <scope>NUCLEOTIDE SEQUENCE [LARGE SCALE GENOMIC DNA]</scope>
    <source>
        <strain evidence="1 2">CBS 389.68</strain>
    </source>
</reference>
<sequence length="208" mass="22896">MPPTPPLTIDGDHLDTLFTRVSSPSSTLPEELKSFHQSVVSLVSEAQQKNNMETNVIPASTFKDLDSVIRFFGLDHIAGHEYYIFCPSQSLSLRLRLSYLPGSVIPALNVLQTTFTPKTVSTCRSPIDLLLSERLVHIHWRGAAFNNLAIRIELPITVRIYGDDGAISEAMDYVIGFGARRKAFTTVLVVVVIEGVDRLGGGVARLEC</sequence>
<protein>
    <submittedName>
        <fullName evidence="1">Uncharacterized protein</fullName>
    </submittedName>
</protein>
<dbReference type="EMBL" id="ML220128">
    <property type="protein sequence ID" value="TGZ79872.1"/>
    <property type="molecule type" value="Genomic_DNA"/>
</dbReference>